<dbReference type="Gene3D" id="3.40.30.10">
    <property type="entry name" value="Glutaredoxin"/>
    <property type="match status" value="1"/>
</dbReference>
<dbReference type="KEGG" id="ifl:C1H71_02035"/>
<keyword evidence="1 2" id="KW-0732">Signal</keyword>
<evidence type="ECO:0000313" key="4">
    <source>
        <dbReference type="EMBL" id="QBC42457.1"/>
    </source>
</evidence>
<evidence type="ECO:0000256" key="2">
    <source>
        <dbReference type="SAM" id="SignalP"/>
    </source>
</evidence>
<evidence type="ECO:0000313" key="5">
    <source>
        <dbReference type="Proteomes" id="UP000515917"/>
    </source>
</evidence>
<keyword evidence="5" id="KW-1185">Reference proteome</keyword>
<dbReference type="Proteomes" id="UP000515917">
    <property type="component" value="Chromosome"/>
</dbReference>
<dbReference type="InterPro" id="IPR051099">
    <property type="entry name" value="AGR/TXD"/>
</dbReference>
<name>A0A7G3G5B3_9NEIS</name>
<gene>
    <name evidence="4" type="ORF">C1H71_02035</name>
</gene>
<sequence length="517" mass="56509">MLTQTNIRQDTVKLTHALALILVSGNTFASPSTVPAGIAWEQGDVSAAFAKAKAEKKPLFLYWGATWCPPCNQIKATVFNQQRFIDRTKQFIPVYVDGDSPSAQKLASQFKVRGYPSMILFKPDGTEITRLPGEVDAERYLSTLELGLSNARPVKETLSSALAGGKLSVDDWRLLADYSWESDQAQLIEESKLASTLKTLAQAVPATETYAATHLQLKAISIAAGDEQASTTPEELAILYKVLADKQLSRDNFDVIVNSASDIVSQQSKATSAERNKLTAAWSSALQKLALDPSLSANDRLSALTSQVALAKLDLAKDVKLAEPLLKEVRSRVSDADKSTSNGYERQSVISTAAYTLSEAGLLDESDTLLKAELKRSHAPYYFMLSLGANAKKRGNKDEALGWYEEAYKKSEGPATRVQWGSSYISALIDLAPQSDERIEQTAQSILKEVAVTPNAFYERSRRSLEKIVTKLSAWNKDKQHEASVSRVLTQLDGICSKLPATDPQRATCQGLLKPKA</sequence>
<dbReference type="SUPFAM" id="SSF52833">
    <property type="entry name" value="Thioredoxin-like"/>
    <property type="match status" value="1"/>
</dbReference>
<proteinExistence type="predicted"/>
<dbReference type="Pfam" id="PF13899">
    <property type="entry name" value="Thioredoxin_7"/>
    <property type="match status" value="1"/>
</dbReference>
<organism evidence="4 5">
    <name type="scientific">Iodobacter fluviatilis</name>
    <dbReference type="NCBI Taxonomy" id="537"/>
    <lineage>
        <taxon>Bacteria</taxon>
        <taxon>Pseudomonadati</taxon>
        <taxon>Pseudomonadota</taxon>
        <taxon>Betaproteobacteria</taxon>
        <taxon>Neisseriales</taxon>
        <taxon>Chitinibacteraceae</taxon>
        <taxon>Iodobacter</taxon>
    </lineage>
</organism>
<protein>
    <submittedName>
        <fullName evidence="4">Disulfide isomerase</fullName>
    </submittedName>
</protein>
<keyword evidence="4" id="KW-0413">Isomerase</keyword>
<dbReference type="GO" id="GO:0016853">
    <property type="term" value="F:isomerase activity"/>
    <property type="evidence" value="ECO:0007669"/>
    <property type="project" value="UniProtKB-KW"/>
</dbReference>
<dbReference type="PANTHER" id="PTHR15337">
    <property type="entry name" value="ANTERIOR GRADIENT PROTEIN-RELATED"/>
    <property type="match status" value="1"/>
</dbReference>
<dbReference type="AlphaFoldDB" id="A0A7G3G5B3"/>
<feature type="domain" description="Thioredoxin" evidence="3">
    <location>
        <begin position="23"/>
        <end position="149"/>
    </location>
</feature>
<dbReference type="PROSITE" id="PS51352">
    <property type="entry name" value="THIOREDOXIN_2"/>
    <property type="match status" value="1"/>
</dbReference>
<evidence type="ECO:0000256" key="1">
    <source>
        <dbReference type="ARBA" id="ARBA00022729"/>
    </source>
</evidence>
<dbReference type="PANTHER" id="PTHR15337:SF11">
    <property type="entry name" value="THIOREDOXIN DOMAIN-CONTAINING PROTEIN"/>
    <property type="match status" value="1"/>
</dbReference>
<reference evidence="4 5" key="1">
    <citation type="submission" date="2018-01" db="EMBL/GenBank/DDBJ databases">
        <title>Genome sequence of Iodobacter sp. strain PCH194 isolated from Indian Trans-Himalaya.</title>
        <authorList>
            <person name="Kumar V."/>
            <person name="Thakur V."/>
            <person name="Kumar S."/>
            <person name="Singh D."/>
        </authorList>
    </citation>
    <scope>NUCLEOTIDE SEQUENCE [LARGE SCALE GENOMIC DNA]</scope>
    <source>
        <strain evidence="4 5">PCH194</strain>
    </source>
</reference>
<dbReference type="InterPro" id="IPR013766">
    <property type="entry name" value="Thioredoxin_domain"/>
</dbReference>
<accession>A0A7G3G5B3</accession>
<evidence type="ECO:0000259" key="3">
    <source>
        <dbReference type="PROSITE" id="PS51352"/>
    </source>
</evidence>
<feature type="chain" id="PRO_5028798184" evidence="2">
    <location>
        <begin position="30"/>
        <end position="517"/>
    </location>
</feature>
<dbReference type="EMBL" id="CP025781">
    <property type="protein sequence ID" value="QBC42457.1"/>
    <property type="molecule type" value="Genomic_DNA"/>
</dbReference>
<dbReference type="InterPro" id="IPR036249">
    <property type="entry name" value="Thioredoxin-like_sf"/>
</dbReference>
<feature type="signal peptide" evidence="2">
    <location>
        <begin position="1"/>
        <end position="29"/>
    </location>
</feature>